<dbReference type="Pfam" id="PF00682">
    <property type="entry name" value="HMGL-like"/>
    <property type="match status" value="1"/>
</dbReference>
<gene>
    <name evidence="2" type="ORF">T459_03502</name>
</gene>
<organism evidence="2 3">
    <name type="scientific">Capsicum annuum</name>
    <name type="common">Capsicum pepper</name>
    <dbReference type="NCBI Taxonomy" id="4072"/>
    <lineage>
        <taxon>Eukaryota</taxon>
        <taxon>Viridiplantae</taxon>
        <taxon>Streptophyta</taxon>
        <taxon>Embryophyta</taxon>
        <taxon>Tracheophyta</taxon>
        <taxon>Spermatophyta</taxon>
        <taxon>Magnoliopsida</taxon>
        <taxon>eudicotyledons</taxon>
        <taxon>Gunneridae</taxon>
        <taxon>Pentapetalae</taxon>
        <taxon>asterids</taxon>
        <taxon>lamiids</taxon>
        <taxon>Solanales</taxon>
        <taxon>Solanaceae</taxon>
        <taxon>Solanoideae</taxon>
        <taxon>Capsiceae</taxon>
        <taxon>Capsicum</taxon>
    </lineage>
</organism>
<protein>
    <recommendedName>
        <fullName evidence="1">Pyruvate carboxyltransferase domain-containing protein</fullName>
    </recommendedName>
</protein>
<dbReference type="InterPro" id="IPR000891">
    <property type="entry name" value="PYR_CT"/>
</dbReference>
<keyword evidence="3" id="KW-1185">Reference proteome</keyword>
<dbReference type="InterPro" id="IPR013785">
    <property type="entry name" value="Aldolase_TIM"/>
</dbReference>
<dbReference type="STRING" id="4072.A0A2G3AN26"/>
<dbReference type="GO" id="GO:0003824">
    <property type="term" value="F:catalytic activity"/>
    <property type="evidence" value="ECO:0007669"/>
    <property type="project" value="InterPro"/>
</dbReference>
<dbReference type="SUPFAM" id="SSF51569">
    <property type="entry name" value="Aldolase"/>
    <property type="match status" value="1"/>
</dbReference>
<feature type="domain" description="Pyruvate carboxyltransferase" evidence="1">
    <location>
        <begin position="1"/>
        <end position="134"/>
    </location>
</feature>
<dbReference type="EMBL" id="AYRZ02000001">
    <property type="protein sequence ID" value="PHT95620.1"/>
    <property type="molecule type" value="Genomic_DNA"/>
</dbReference>
<dbReference type="PANTHER" id="PTHR10277">
    <property type="entry name" value="HOMOCITRATE SYNTHASE-RELATED"/>
    <property type="match status" value="1"/>
</dbReference>
<name>A0A2G3AN26_CAPAN</name>
<proteinExistence type="predicted"/>
<dbReference type="Gramene" id="PHT95620">
    <property type="protein sequence ID" value="PHT95620"/>
    <property type="gene ID" value="T459_03502"/>
</dbReference>
<evidence type="ECO:0000313" key="2">
    <source>
        <dbReference type="EMBL" id="PHT95620.1"/>
    </source>
</evidence>
<evidence type="ECO:0000313" key="3">
    <source>
        <dbReference type="Proteomes" id="UP000222542"/>
    </source>
</evidence>
<dbReference type="PANTHER" id="PTHR10277:SF72">
    <property type="entry name" value="2-ISOPROPYLMALATE SYNTHASE B-LIKE"/>
    <property type="match status" value="1"/>
</dbReference>
<dbReference type="Gene3D" id="3.20.20.70">
    <property type="entry name" value="Aldolase class I"/>
    <property type="match status" value="1"/>
</dbReference>
<comment type="caution">
    <text evidence="2">The sequence shown here is derived from an EMBL/GenBank/DDBJ whole genome shotgun (WGS) entry which is preliminary data.</text>
</comment>
<reference evidence="2 3" key="2">
    <citation type="journal article" date="2017" name="Genome Biol.">
        <title>New reference genome sequences of hot pepper reveal the massive evolution of plant disease-resistance genes by retroduplication.</title>
        <authorList>
            <person name="Kim S."/>
            <person name="Park J."/>
            <person name="Yeom S.I."/>
            <person name="Kim Y.M."/>
            <person name="Seo E."/>
            <person name="Kim K.T."/>
            <person name="Kim M.S."/>
            <person name="Lee J.M."/>
            <person name="Cheong K."/>
            <person name="Shin H.S."/>
            <person name="Kim S.B."/>
            <person name="Han K."/>
            <person name="Lee J."/>
            <person name="Park M."/>
            <person name="Lee H.A."/>
            <person name="Lee H.Y."/>
            <person name="Lee Y."/>
            <person name="Oh S."/>
            <person name="Lee J.H."/>
            <person name="Choi E."/>
            <person name="Choi E."/>
            <person name="Lee S.E."/>
            <person name="Jeon J."/>
            <person name="Kim H."/>
            <person name="Choi G."/>
            <person name="Song H."/>
            <person name="Lee J."/>
            <person name="Lee S.C."/>
            <person name="Kwon J.K."/>
            <person name="Lee H.Y."/>
            <person name="Koo N."/>
            <person name="Hong Y."/>
            <person name="Kim R.W."/>
            <person name="Kang W.H."/>
            <person name="Huh J.H."/>
            <person name="Kang B.C."/>
            <person name="Yang T.J."/>
            <person name="Lee Y.H."/>
            <person name="Bennetzen J.L."/>
            <person name="Choi D."/>
        </authorList>
    </citation>
    <scope>NUCLEOTIDE SEQUENCE [LARGE SCALE GENOMIC DNA]</scope>
    <source>
        <strain evidence="3">cv. CM334</strain>
    </source>
</reference>
<dbReference type="OMA" id="ICAFARC"/>
<evidence type="ECO:0000259" key="1">
    <source>
        <dbReference type="Pfam" id="PF00682"/>
    </source>
</evidence>
<sequence length="156" mass="17722">MTEKEKMDIARQLVKLGVDVIEAGFPAATRAYFDLEKLIAQEIGNNIDDEGYVPMIGAMARCNKKDIERTWEALKYAKGLVIQTFIATSDMHMKYKLNMNREEVVERARTMVAYPRSLGFEDVRFGIEDATRPNKALQFSKLKSTDGILSRSLIIP</sequence>
<dbReference type="Proteomes" id="UP000222542">
    <property type="component" value="Unassembled WGS sequence"/>
</dbReference>
<accession>A0A2G3AN26</accession>
<reference evidence="2 3" key="1">
    <citation type="journal article" date="2014" name="Nat. Genet.">
        <title>Genome sequence of the hot pepper provides insights into the evolution of pungency in Capsicum species.</title>
        <authorList>
            <person name="Kim S."/>
            <person name="Park M."/>
            <person name="Yeom S.I."/>
            <person name="Kim Y.M."/>
            <person name="Lee J.M."/>
            <person name="Lee H.A."/>
            <person name="Seo E."/>
            <person name="Choi J."/>
            <person name="Cheong K."/>
            <person name="Kim K.T."/>
            <person name="Jung K."/>
            <person name="Lee G.W."/>
            <person name="Oh S.K."/>
            <person name="Bae C."/>
            <person name="Kim S.B."/>
            <person name="Lee H.Y."/>
            <person name="Kim S.Y."/>
            <person name="Kim M.S."/>
            <person name="Kang B.C."/>
            <person name="Jo Y.D."/>
            <person name="Yang H.B."/>
            <person name="Jeong H.J."/>
            <person name="Kang W.H."/>
            <person name="Kwon J.K."/>
            <person name="Shin C."/>
            <person name="Lim J.Y."/>
            <person name="Park J.H."/>
            <person name="Huh J.H."/>
            <person name="Kim J.S."/>
            <person name="Kim B.D."/>
            <person name="Cohen O."/>
            <person name="Paran I."/>
            <person name="Suh M.C."/>
            <person name="Lee S.B."/>
            <person name="Kim Y.K."/>
            <person name="Shin Y."/>
            <person name="Noh S.J."/>
            <person name="Park J."/>
            <person name="Seo Y.S."/>
            <person name="Kwon S.Y."/>
            <person name="Kim H.A."/>
            <person name="Park J.M."/>
            <person name="Kim H.J."/>
            <person name="Choi S.B."/>
            <person name="Bosland P.W."/>
            <person name="Reeves G."/>
            <person name="Jo S.H."/>
            <person name="Lee B.W."/>
            <person name="Cho H.T."/>
            <person name="Choi H.S."/>
            <person name="Lee M.S."/>
            <person name="Yu Y."/>
            <person name="Do Choi Y."/>
            <person name="Park B.S."/>
            <person name="van Deynze A."/>
            <person name="Ashrafi H."/>
            <person name="Hill T."/>
            <person name="Kim W.T."/>
            <person name="Pai H.S."/>
            <person name="Ahn H.K."/>
            <person name="Yeam I."/>
            <person name="Giovannoni J.J."/>
            <person name="Rose J.K."/>
            <person name="Sorensen I."/>
            <person name="Lee S.J."/>
            <person name="Kim R.W."/>
            <person name="Choi I.Y."/>
            <person name="Choi B.S."/>
            <person name="Lim J.S."/>
            <person name="Lee Y.H."/>
            <person name="Choi D."/>
        </authorList>
    </citation>
    <scope>NUCLEOTIDE SEQUENCE [LARGE SCALE GENOMIC DNA]</scope>
    <source>
        <strain evidence="3">cv. CM334</strain>
    </source>
</reference>
<dbReference type="InterPro" id="IPR050073">
    <property type="entry name" value="2-IPM_HCS-like"/>
</dbReference>
<dbReference type="AlphaFoldDB" id="A0A2G3AN26"/>